<dbReference type="PANTHER" id="PTHR30328">
    <property type="entry name" value="TRANSCRIPTIONAL REPRESSOR"/>
    <property type="match status" value="1"/>
</dbReference>
<dbReference type="InterPro" id="IPR050109">
    <property type="entry name" value="HTH-type_TetR-like_transc_reg"/>
</dbReference>
<feature type="DNA-binding region" description="H-T-H motif" evidence="2">
    <location>
        <begin position="41"/>
        <end position="60"/>
    </location>
</feature>
<dbReference type="InterPro" id="IPR041474">
    <property type="entry name" value="NicS_C"/>
</dbReference>
<evidence type="ECO:0000313" key="5">
    <source>
        <dbReference type="Proteomes" id="UP000248916"/>
    </source>
</evidence>
<dbReference type="GO" id="GO:0003677">
    <property type="term" value="F:DNA binding"/>
    <property type="evidence" value="ECO:0007669"/>
    <property type="project" value="UniProtKB-UniRule"/>
</dbReference>
<accession>A0A2W7N9Z7</accession>
<reference evidence="4 5" key="1">
    <citation type="submission" date="2018-06" db="EMBL/GenBank/DDBJ databases">
        <title>Genomic Encyclopedia of Archaeal and Bacterial Type Strains, Phase II (KMG-II): from individual species to whole genera.</title>
        <authorList>
            <person name="Goeker M."/>
        </authorList>
    </citation>
    <scope>NUCLEOTIDE SEQUENCE [LARGE SCALE GENOMIC DNA]</scope>
    <source>
        <strain evidence="4 5">DSM 22009</strain>
    </source>
</reference>
<dbReference type="Pfam" id="PF00440">
    <property type="entry name" value="TetR_N"/>
    <property type="match status" value="1"/>
</dbReference>
<proteinExistence type="predicted"/>
<dbReference type="InterPro" id="IPR036271">
    <property type="entry name" value="Tet_transcr_reg_TetR-rel_C_sf"/>
</dbReference>
<feature type="domain" description="HTH tetR-type" evidence="3">
    <location>
        <begin position="18"/>
        <end position="78"/>
    </location>
</feature>
<evidence type="ECO:0000259" key="3">
    <source>
        <dbReference type="PROSITE" id="PS50977"/>
    </source>
</evidence>
<dbReference type="Gene3D" id="1.10.357.10">
    <property type="entry name" value="Tetracycline Repressor, domain 2"/>
    <property type="match status" value="1"/>
</dbReference>
<dbReference type="InterPro" id="IPR001647">
    <property type="entry name" value="HTH_TetR"/>
</dbReference>
<sequence>MKDGNAKRSPKTRRRDAERSRKLILQAALEEFSTHGHSGARIDRIAQAAGISKPMIYDYFGDKDAVYAAALTEAYVQIREGEQHLALDALAPDDAIRALVRFTTHHFREKPWFITMLNTENLRGGETIRRIHDAAGVQSVLVKQLDVLLRRGVAAGSFRDGLDPREVYVFIASLCWFPVSNVHTLRAVFQLPIDDDWLDRQAEEASDMILLWLRPRT</sequence>
<evidence type="ECO:0000256" key="1">
    <source>
        <dbReference type="ARBA" id="ARBA00023125"/>
    </source>
</evidence>
<dbReference type="Pfam" id="PF17938">
    <property type="entry name" value="TetR_C_29"/>
    <property type="match status" value="1"/>
</dbReference>
<dbReference type="AlphaFoldDB" id="A0A2W7N9Z7"/>
<organism evidence="4 5">
    <name type="scientific">Palleronia aestuarii</name>
    <dbReference type="NCBI Taxonomy" id="568105"/>
    <lineage>
        <taxon>Bacteria</taxon>
        <taxon>Pseudomonadati</taxon>
        <taxon>Pseudomonadota</taxon>
        <taxon>Alphaproteobacteria</taxon>
        <taxon>Rhodobacterales</taxon>
        <taxon>Roseobacteraceae</taxon>
        <taxon>Palleronia</taxon>
    </lineage>
</organism>
<protein>
    <submittedName>
        <fullName evidence="4">TetR family transcriptional regulator</fullName>
    </submittedName>
</protein>
<evidence type="ECO:0000313" key="4">
    <source>
        <dbReference type="EMBL" id="PZX17061.1"/>
    </source>
</evidence>
<keyword evidence="5" id="KW-1185">Reference proteome</keyword>
<name>A0A2W7N9Z7_9RHOB</name>
<dbReference type="PROSITE" id="PS50977">
    <property type="entry name" value="HTH_TETR_2"/>
    <property type="match status" value="1"/>
</dbReference>
<comment type="caution">
    <text evidence="4">The sequence shown here is derived from an EMBL/GenBank/DDBJ whole genome shotgun (WGS) entry which is preliminary data.</text>
</comment>
<dbReference type="OrthoDB" id="2356263at2"/>
<dbReference type="InterPro" id="IPR009057">
    <property type="entry name" value="Homeodomain-like_sf"/>
</dbReference>
<dbReference type="PANTHER" id="PTHR30328:SF54">
    <property type="entry name" value="HTH-TYPE TRANSCRIPTIONAL REPRESSOR SCO4008"/>
    <property type="match status" value="1"/>
</dbReference>
<dbReference type="Proteomes" id="UP000248916">
    <property type="component" value="Unassembled WGS sequence"/>
</dbReference>
<keyword evidence="1 2" id="KW-0238">DNA-binding</keyword>
<dbReference type="EMBL" id="QKZL01000005">
    <property type="protein sequence ID" value="PZX17061.1"/>
    <property type="molecule type" value="Genomic_DNA"/>
</dbReference>
<evidence type="ECO:0000256" key="2">
    <source>
        <dbReference type="PROSITE-ProRule" id="PRU00335"/>
    </source>
</evidence>
<dbReference type="SUPFAM" id="SSF48498">
    <property type="entry name" value="Tetracyclin repressor-like, C-terminal domain"/>
    <property type="match status" value="1"/>
</dbReference>
<gene>
    <name evidence="4" type="ORF">LX81_01692</name>
</gene>
<dbReference type="SUPFAM" id="SSF46689">
    <property type="entry name" value="Homeodomain-like"/>
    <property type="match status" value="1"/>
</dbReference>
<dbReference type="PRINTS" id="PR00455">
    <property type="entry name" value="HTHTETR"/>
</dbReference>
<dbReference type="RefSeq" id="WP_111536838.1">
    <property type="nucleotide sequence ID" value="NZ_QKZL01000005.1"/>
</dbReference>